<dbReference type="InterPro" id="IPR015943">
    <property type="entry name" value="WD40/YVTN_repeat-like_dom_sf"/>
</dbReference>
<feature type="region of interest" description="Disordered" evidence="6">
    <location>
        <begin position="1290"/>
        <end position="1363"/>
    </location>
</feature>
<dbReference type="OrthoDB" id="26681at2759"/>
<comment type="function">
    <text evidence="3">May be involved in protein sorting and cell wall formation.</text>
</comment>
<dbReference type="InterPro" id="IPR013320">
    <property type="entry name" value="ConA-like_dom_sf"/>
</dbReference>
<name>A0A507CX69_9FUNG</name>
<proteinExistence type="predicted"/>
<dbReference type="Gene3D" id="2.130.10.10">
    <property type="entry name" value="YVTN repeat-like/Quinoprotein amine dehydrogenase"/>
    <property type="match status" value="1"/>
</dbReference>
<evidence type="ECO:0000256" key="5">
    <source>
        <dbReference type="PROSITE-ProRule" id="PRU00221"/>
    </source>
</evidence>
<dbReference type="EMBL" id="QEAN01000189">
    <property type="protein sequence ID" value="TPX43799.1"/>
    <property type="molecule type" value="Genomic_DNA"/>
</dbReference>
<evidence type="ECO:0000259" key="8">
    <source>
        <dbReference type="PROSITE" id="PS51783"/>
    </source>
</evidence>
<dbReference type="PROSITE" id="PS00678">
    <property type="entry name" value="WD_REPEATS_1"/>
    <property type="match status" value="1"/>
</dbReference>
<dbReference type="GO" id="GO:0019901">
    <property type="term" value="F:protein kinase binding"/>
    <property type="evidence" value="ECO:0007669"/>
    <property type="project" value="TreeGrafter"/>
</dbReference>
<evidence type="ECO:0000256" key="1">
    <source>
        <dbReference type="ARBA" id="ARBA00022574"/>
    </source>
</evidence>
<dbReference type="CDD" id="cd06071">
    <property type="entry name" value="Beach"/>
    <property type="match status" value="1"/>
</dbReference>
<keyword evidence="2" id="KW-0677">Repeat</keyword>
<dbReference type="PANTHER" id="PTHR13743:SF112">
    <property type="entry name" value="BEACH DOMAIN-CONTAINING PROTEIN"/>
    <property type="match status" value="1"/>
</dbReference>
<dbReference type="SUPFAM" id="SSF81837">
    <property type="entry name" value="BEACH domain"/>
    <property type="match status" value="1"/>
</dbReference>
<dbReference type="EMBL" id="QEAM01000051">
    <property type="protein sequence ID" value="TPX48512.1"/>
    <property type="molecule type" value="Genomic_DNA"/>
</dbReference>
<dbReference type="SUPFAM" id="SSF49899">
    <property type="entry name" value="Concanavalin A-like lectins/glucanases"/>
    <property type="match status" value="1"/>
</dbReference>
<dbReference type="InterPro" id="IPR050865">
    <property type="entry name" value="BEACH_Domain"/>
</dbReference>
<feature type="compositionally biased region" description="Polar residues" evidence="6">
    <location>
        <begin position="600"/>
        <end position="615"/>
    </location>
</feature>
<dbReference type="SUPFAM" id="SSF50729">
    <property type="entry name" value="PH domain-like"/>
    <property type="match status" value="1"/>
</dbReference>
<dbReference type="PROSITE" id="PS50197">
    <property type="entry name" value="BEACH"/>
    <property type="match status" value="1"/>
</dbReference>
<keyword evidence="1 5" id="KW-0853">WD repeat</keyword>
<evidence type="ECO:0000256" key="6">
    <source>
        <dbReference type="SAM" id="MobiDB-lite"/>
    </source>
</evidence>
<dbReference type="InterPro" id="IPR046851">
    <property type="entry name" value="NBCH_WD40"/>
</dbReference>
<evidence type="ECO:0000313" key="10">
    <source>
        <dbReference type="EMBL" id="TPX48512.1"/>
    </source>
</evidence>
<evidence type="ECO:0000313" key="12">
    <source>
        <dbReference type="Proteomes" id="UP000320475"/>
    </source>
</evidence>
<feature type="region of interest" description="Disordered" evidence="6">
    <location>
        <begin position="1550"/>
        <end position="1572"/>
    </location>
</feature>
<sequence>MEWFTSLNQRIRAQRSNPSLHVRNRSDASSGNSPTSGPTNTYSDHHQPSLSDSAANTNNSRLSSSPEHAPPGSSLDISAPSSANLPASRRSSARISVSACCSLSLIEGSFGSKQNDAELRALFEQGPDLGPYLTRFKEIYAPSLCPELGGKGVFICTSSSTVPIRANVSTAPFDRTSTLPTDGHPHDILVAVVERLDPEINSFLSSPSSLQAIQSLIELYQHIELLCRYEADRDCVVRHSGIRRISEVITASTRLITATAADDTINDSMQMLVNLLHICIYLCRVCFDPVGRFATYVKTNGRTITAEGTRPSNSIIGRATKLDADTFTVVQTLYVLFSTLQNCHQLPWNILKTRVIETLGSLIAADPAVTKRPLVEREVVIELLGCIGWPSWLSSTSDPEASMLTSEFRNQLLAWNLVHFLSRTNPACRDRVNASGGYSRITGLVSWTSYCCSELGPSFKSDTVDYEGFEDVMKVNDAAANDPPNSDSPTPDYEKDYLKLRNGLAETPPEYLPHALQPPIVSSSLGLSSPELALIFATAHGCCCFHGEPLPGPIDSNTGTNAPGSRRSLLGSSSSSSSLSTPSIIGSGDVAGRDNDGTARASSPDSSSKGQGMSTQIERILRPLFKAVGAGFVAGLGSSLSMSSDDAEYLGPEDLRLVTLGRSNSNMPAHQVPPSNIRDPDGSSKESKPTPSSNKPTIIPLPRLQFAFVEWLGQMLDDPAEHEIRFRARGWCLKWMDICKLWELLFSSPWFYLWAEEHGATHAVYATKLRQCVMQFVEYVATLPDFDNQHPCRALITLIERYYPSQPDIIHQACQSLRFILTHKRQITQESMRRIEALSVMTPLLSKATSNPEPMGMQFSILSVFDSMLVGDRDMAIYFYADRPTLKLLFKLAVGSSRTISQSSLARILDLIAVVPLEYPKYGIGGRCPPYSGPPSPSGPEVGGDTGADLLGYFFVCFPPEIATNRQLELQCSLLGGIRTLLIRYSNNPVKLNSMKATLLSSQVFEHCLGVLSSRVPSEMGEEAFHRLAIEVIKTIAFILRDSKEAKRDFRNLVGFEEMRIRLFVKGSWAAWDGLLDGLMGLVLDSSDGFEAVVENPIVRNSDAARSLFVFYPHLGSELQVSFLSRLTRLASSHEMNRVILCEAGAAARLVKEVIPKSTNSEALERAIELLEVLGTHNIRVAETRLMLASLRPQSSAVTIPRAARQRKPSNLITSGGVSSEVLPFYYDHMLAAMVNIAQRREYDLESFYFSGQRSGLVLPPFEKWPSNNGYTFITWFKLEAKGWGEEKNDVHTLPISPPMSPESRNKGLFKSRHKAKKSDAKRPTSSRRDLSTTNESGAFLSIPSPIAENITNPPTSPTPPDESPRIFSFLTPAGGGAELYVSNGTIKYAVTSRNGHSSRIELGGVKILNNRWYFIAVCHPAPKRPWTAQSEVLVYMNGAIRHKEKMDFPDSDLHAMCRVGASARLPGFDTPDVLPSACHYSLPGQMSSICILDEALSVEKLNSIYNLGIARYSSSLENIAISLEKETKASDSKNWGKFLIVLHPSSALRPTCSSSHDDSVNSPGIDDNDDNDGSLSVYDLIRSTALAEPSEPAKLRSGIICSSRSMRTALRALGAPEILLPIFSHLELVTLNVLLETESVRENLQTKRACRGFSLIAVTLDGDKTSIDKFTSNKTAKTISLLLQARSSKFISMTLLDAIMNVVKVITSVEPEPMVDTLNALVFEPRLWSVANVRTQNDLLHFLQHYAHGPERRLCRARFGVGHFVEWIDRFYAYGPSPPPAPDYRPSIAEMQQLRNIIWNICTDYLSQGATSDEVCKIMAPLWECSNDRDPQHMLEVFAVIVKAAAEPGSGVAEMFLANHGIECMVNLLRTDQCEGLRVMVLDFVLALIRFRPGVDKWKKRLRFEDIGGIGRIVERHAVSMVLYRSLLRLVIEESLTRGSEILDLEFINAPVLRNPIVLYSIWELASKAPCIEEGVKTQILRDSIALAKAIKSNAERIRCRPGWQIAVLSMVTNRSLGDQGSTGLSMLLELAEELISVGILDSFDTERKGWRFVEETVTLLWATRRADGLILIRRVIGRLLRDICAQIRTSPNLAMNIGTIKMENILHLLYLTEDIMFHHRGFHDALTQEMGPPDSPGSDKFQRSISYSSLSLSDPDISVPGEAGERVNVKEMIDQEAQPMHETAELVKDYLDLLTALIEGGMPIVGSLVDGGDKATKQRTVDVVKLALRVLLSGLISPDDEACNLAIPHLIPILERHGVLFADVESRAKLLSVLCQMHEAFLQAMNRTQGPAGVKVILPAYMLMVNRWRHILLTLKDDNLCPILSESVLSTAEANQEVFLEVLQSPAWTLMYEKHFKPATTAVNEDLATVLPAALKRHAKMARLAVGRARKEDAITDNRREQLLTTVDIMARKRRDEEMLVASDHLNVIDTERRSILRQWAALSRALSSERGVWAALETTVHWKLDASENSSRMRRKLSPNLDYDDHLDGAARRDKVTVDSPRSRNSSRKPSARLLTTSSAVDMLSNTPAILSTTVNGPGEEPVNSFINGEDEEGWSIINDDNVSVASTIAGWIGGERTACDVIAMMSAVKGRLEITTTHIYFQIEAKSTFDLVEEAQKYLDQELVRDRVWSVASVREIYPRRYLLRKSAIEIFFTDRTSCFFNFRSTRDRSRVLSRIIALRPPSLLTPDARTPSEILRRSGYTERWQRHEISNFDYLMHLNTISGRTYNDLTQYPIFPWILQDYESQTLNLSDPSIYRDLSKPIGALDDARLQNILERYRAFEDPSGRIKKFMYGTHYSSAAATLFYLLRLEPFTTLHILLQGGKFDHPDRQFHSIHSCWKSVSTGSGDVKELIPEFFYMPEFLVNENKFDLGVKQTGEAVDDVILPPWASSPQEFIRIHREALEGDYVSQRLHEWIDLIWGYKQTGEEAVKAHNVFFYTTYEGAIDIESIRDPIERQSLEDQINNFGQTPSQLLKRPHPKRLPVTSPLVFEWSLFSHPQSHKSYLIQLKSEGISGVSLCEEPLSTNVMASAAGQLVEKVVSGKSLKLVTICNDGTYGFQKWAAAMNREDVPPFTYEPDTPGAKRQLPYQCNRRNGFKGNISNQLFEFSRDGSFMFVGGHWSGSIQIISVDSGSRVGESVPAHRDVVTCLAMSADGDVLVAGSKDSTVSTWNVVTQSGGMRSISEAVERMRDSVPIRIGGQQILHGHDDEVTAVAVDVEHDLVVSGSKDGSCIYYSLHGGRYFRSVRPSTNFKEDAVIVRRVLVTKQAAVLVYSETQTRDISFIHTYSINGKLLKDRMFTWQMNDLGSSADGSCVVAADNKGGVSLMKPYNLQIIHRFDVSVNVLSVAVSNNAQFLFLGRVDGRLLIIALDVKGVRNQIAASAQVAASAHSSSSSL</sequence>
<feature type="domain" description="BEACH" evidence="7">
    <location>
        <begin position="2694"/>
        <end position="2985"/>
    </location>
</feature>
<dbReference type="InterPro" id="IPR011993">
    <property type="entry name" value="PH-like_dom_sf"/>
</dbReference>
<dbReference type="Pfam" id="PF02138">
    <property type="entry name" value="Beach"/>
    <property type="match status" value="1"/>
</dbReference>
<feature type="repeat" description="WD" evidence="5">
    <location>
        <begin position="3207"/>
        <end position="3248"/>
    </location>
</feature>
<reference evidence="11 12" key="1">
    <citation type="journal article" date="2019" name="Sci. Rep.">
        <title>Comparative genomics of chytrid fungi reveal insights into the obligate biotrophic and pathogenic lifestyle of Synchytrium endobioticum.</title>
        <authorList>
            <person name="van de Vossenberg B.T.L.H."/>
            <person name="Warris S."/>
            <person name="Nguyen H.D.T."/>
            <person name="van Gent-Pelzer M.P.E."/>
            <person name="Joly D.L."/>
            <person name="van de Geest H.C."/>
            <person name="Bonants P.J.M."/>
            <person name="Smith D.S."/>
            <person name="Levesque C.A."/>
            <person name="van der Lee T.A.J."/>
        </authorList>
    </citation>
    <scope>NUCLEOTIDE SEQUENCE [LARGE SCALE GENOMIC DNA]</scope>
    <source>
        <strain evidence="10 12">LEV6574</strain>
        <strain evidence="9 11">MB42</strain>
    </source>
</reference>
<feature type="region of interest" description="Disordered" evidence="6">
    <location>
        <begin position="2470"/>
        <end position="2515"/>
    </location>
</feature>
<evidence type="ECO:0000259" key="7">
    <source>
        <dbReference type="PROSITE" id="PS50197"/>
    </source>
</evidence>
<dbReference type="VEuPathDB" id="FungiDB:SeMB42_g04580"/>
<feature type="repeat" description="WD" evidence="5">
    <location>
        <begin position="3143"/>
        <end position="3176"/>
    </location>
</feature>
<dbReference type="CDD" id="cd01201">
    <property type="entry name" value="PH_BEACH"/>
    <property type="match status" value="1"/>
</dbReference>
<dbReference type="InterPro" id="IPR036322">
    <property type="entry name" value="WD40_repeat_dom_sf"/>
</dbReference>
<gene>
    <name evidence="10" type="ORF">SeLEV6574_g02003</name>
    <name evidence="9" type="ORF">SeMB42_g04580</name>
</gene>
<feature type="compositionally biased region" description="Basic and acidic residues" evidence="6">
    <location>
        <begin position="2486"/>
        <end position="2500"/>
    </location>
</feature>
<dbReference type="FunFam" id="1.10.1540.10:FF:000001">
    <property type="entry name" value="neurobeachin isoform X1"/>
    <property type="match status" value="1"/>
</dbReference>
<dbReference type="STRING" id="286115.A0A507CX69"/>
<dbReference type="SMART" id="SM00320">
    <property type="entry name" value="WD40"/>
    <property type="match status" value="3"/>
</dbReference>
<evidence type="ECO:0000256" key="4">
    <source>
        <dbReference type="ARBA" id="ARBA00073334"/>
    </source>
</evidence>
<evidence type="ECO:0000313" key="11">
    <source>
        <dbReference type="Proteomes" id="UP000317494"/>
    </source>
</evidence>
<dbReference type="SUPFAM" id="SSF50978">
    <property type="entry name" value="WD40 repeat-like"/>
    <property type="match status" value="1"/>
</dbReference>
<organism evidence="9 11">
    <name type="scientific">Synchytrium endobioticum</name>
    <dbReference type="NCBI Taxonomy" id="286115"/>
    <lineage>
        <taxon>Eukaryota</taxon>
        <taxon>Fungi</taxon>
        <taxon>Fungi incertae sedis</taxon>
        <taxon>Chytridiomycota</taxon>
        <taxon>Chytridiomycota incertae sedis</taxon>
        <taxon>Chytridiomycetes</taxon>
        <taxon>Synchytriales</taxon>
        <taxon>Synchytriaceae</taxon>
        <taxon>Synchytrium</taxon>
    </lineage>
</organism>
<accession>A0A507CX69</accession>
<keyword evidence="11" id="KW-1185">Reference proteome</keyword>
<dbReference type="Proteomes" id="UP000320475">
    <property type="component" value="Unassembled WGS sequence"/>
</dbReference>
<dbReference type="InterPro" id="IPR031570">
    <property type="entry name" value="NBEA/BDCP_DUF4704"/>
</dbReference>
<feature type="region of interest" description="Disordered" evidence="6">
    <location>
        <begin position="1"/>
        <end position="86"/>
    </location>
</feature>
<dbReference type="Gene3D" id="1.10.1540.10">
    <property type="entry name" value="BEACH domain"/>
    <property type="match status" value="1"/>
</dbReference>
<evidence type="ECO:0000256" key="2">
    <source>
        <dbReference type="ARBA" id="ARBA00022737"/>
    </source>
</evidence>
<dbReference type="Pfam" id="PF16057">
    <property type="entry name" value="DUF4800"/>
    <property type="match status" value="1"/>
</dbReference>
<evidence type="ECO:0000256" key="3">
    <source>
        <dbReference type="ARBA" id="ARBA00054699"/>
    </source>
</evidence>
<dbReference type="Gene3D" id="2.30.29.30">
    <property type="entry name" value="Pleckstrin-homology domain (PH domain)/Phosphotyrosine-binding domain (PTB)"/>
    <property type="match status" value="1"/>
</dbReference>
<dbReference type="PROSITE" id="PS51783">
    <property type="entry name" value="PH_BEACH"/>
    <property type="match status" value="1"/>
</dbReference>
<feature type="compositionally biased region" description="Basic and acidic residues" evidence="6">
    <location>
        <begin position="678"/>
        <end position="688"/>
    </location>
</feature>
<protein>
    <recommendedName>
        <fullName evidence="4">Beige protein homolog 1</fullName>
    </recommendedName>
</protein>
<dbReference type="Pfam" id="PF14844">
    <property type="entry name" value="PH_BEACH"/>
    <property type="match status" value="1"/>
</dbReference>
<feature type="region of interest" description="Disordered" evidence="6">
    <location>
        <begin position="664"/>
        <end position="698"/>
    </location>
</feature>
<feature type="domain" description="BEACH-type PH" evidence="8">
    <location>
        <begin position="2572"/>
        <end position="2681"/>
    </location>
</feature>
<dbReference type="Pfam" id="PF20426">
    <property type="entry name" value="NBCH_WD40"/>
    <property type="match status" value="1"/>
</dbReference>
<dbReference type="SMART" id="SM01026">
    <property type="entry name" value="Beach"/>
    <property type="match status" value="1"/>
</dbReference>
<dbReference type="InterPro" id="IPR046852">
    <property type="entry name" value="Neurobeachin_a-sol"/>
</dbReference>
<dbReference type="InterPro" id="IPR019775">
    <property type="entry name" value="WD40_repeat_CS"/>
</dbReference>
<dbReference type="PROSITE" id="PS50294">
    <property type="entry name" value="WD_REPEATS_REGION"/>
    <property type="match status" value="1"/>
</dbReference>
<dbReference type="InterPro" id="IPR023362">
    <property type="entry name" value="PH-BEACH_dom"/>
</dbReference>
<comment type="caution">
    <text evidence="9">The sequence shown here is derived from an EMBL/GenBank/DDBJ whole genome shotgun (WGS) entry which is preliminary data.</text>
</comment>
<feature type="region of interest" description="Disordered" evidence="6">
    <location>
        <begin position="555"/>
        <end position="615"/>
    </location>
</feature>
<feature type="compositionally biased region" description="Low complexity" evidence="6">
    <location>
        <begin position="563"/>
        <end position="588"/>
    </location>
</feature>
<dbReference type="PANTHER" id="PTHR13743">
    <property type="entry name" value="BEIGE/BEACH-RELATED"/>
    <property type="match status" value="1"/>
</dbReference>
<dbReference type="Pfam" id="PF15787">
    <property type="entry name" value="DUF4704"/>
    <property type="match status" value="1"/>
</dbReference>
<feature type="compositionally biased region" description="Basic residues" evidence="6">
    <location>
        <begin position="1308"/>
        <end position="1317"/>
    </location>
</feature>
<feature type="compositionally biased region" description="Polar residues" evidence="6">
    <location>
        <begin position="27"/>
        <end position="66"/>
    </location>
</feature>
<dbReference type="InterPro" id="IPR036372">
    <property type="entry name" value="BEACH_dom_sf"/>
</dbReference>
<dbReference type="InterPro" id="IPR000409">
    <property type="entry name" value="BEACH_dom"/>
</dbReference>
<dbReference type="PROSITE" id="PS50082">
    <property type="entry name" value="WD_REPEATS_2"/>
    <property type="match status" value="2"/>
</dbReference>
<dbReference type="Pfam" id="PF20425">
    <property type="entry name" value="Neurobeachin"/>
    <property type="match status" value="1"/>
</dbReference>
<dbReference type="InterPro" id="IPR001680">
    <property type="entry name" value="WD40_rpt"/>
</dbReference>
<dbReference type="GO" id="GO:0005829">
    <property type="term" value="C:cytosol"/>
    <property type="evidence" value="ECO:0007669"/>
    <property type="project" value="TreeGrafter"/>
</dbReference>
<feature type="compositionally biased region" description="Polar residues" evidence="6">
    <location>
        <begin position="1"/>
        <end position="19"/>
    </location>
</feature>
<evidence type="ECO:0000313" key="9">
    <source>
        <dbReference type="EMBL" id="TPX43799.1"/>
    </source>
</evidence>
<feature type="compositionally biased region" description="Polar residues" evidence="6">
    <location>
        <begin position="75"/>
        <end position="85"/>
    </location>
</feature>
<dbReference type="Proteomes" id="UP000317494">
    <property type="component" value="Unassembled WGS sequence"/>
</dbReference>
<feature type="compositionally biased region" description="Basic and acidic residues" evidence="6">
    <location>
        <begin position="1318"/>
        <end position="1331"/>
    </location>
</feature>
<dbReference type="GO" id="GO:0016020">
    <property type="term" value="C:membrane"/>
    <property type="evidence" value="ECO:0007669"/>
    <property type="project" value="TreeGrafter"/>
</dbReference>
<dbReference type="GO" id="GO:0008104">
    <property type="term" value="P:intracellular protein localization"/>
    <property type="evidence" value="ECO:0007669"/>
    <property type="project" value="TreeGrafter"/>
</dbReference>